<keyword evidence="3" id="KW-1185">Reference proteome</keyword>
<name>A0AAP2D7R5_9BACT</name>
<dbReference type="GO" id="GO:0043165">
    <property type="term" value="P:Gram-negative-bacterium-type cell outer membrane assembly"/>
    <property type="evidence" value="ECO:0007669"/>
    <property type="project" value="InterPro"/>
</dbReference>
<dbReference type="InterPro" id="IPR007485">
    <property type="entry name" value="LPS_assembly_LptE"/>
</dbReference>
<evidence type="ECO:0000256" key="1">
    <source>
        <dbReference type="SAM" id="SignalP"/>
    </source>
</evidence>
<feature type="signal peptide" evidence="1">
    <location>
        <begin position="1"/>
        <end position="23"/>
    </location>
</feature>
<dbReference type="GO" id="GO:0019867">
    <property type="term" value="C:outer membrane"/>
    <property type="evidence" value="ECO:0007669"/>
    <property type="project" value="InterPro"/>
</dbReference>
<evidence type="ECO:0000313" key="3">
    <source>
        <dbReference type="Proteomes" id="UP001319180"/>
    </source>
</evidence>
<organism evidence="2 3">
    <name type="scientific">Dawidia soli</name>
    <dbReference type="NCBI Taxonomy" id="2782352"/>
    <lineage>
        <taxon>Bacteria</taxon>
        <taxon>Pseudomonadati</taxon>
        <taxon>Bacteroidota</taxon>
        <taxon>Cytophagia</taxon>
        <taxon>Cytophagales</taxon>
        <taxon>Chryseotaleaceae</taxon>
        <taxon>Dawidia</taxon>
    </lineage>
</organism>
<protein>
    <recommendedName>
        <fullName evidence="4">Lipopolysaccharide-assembly</fullName>
    </recommendedName>
</protein>
<dbReference type="Proteomes" id="UP001319180">
    <property type="component" value="Unassembled WGS sequence"/>
</dbReference>
<comment type="caution">
    <text evidence="2">The sequence shown here is derived from an EMBL/GenBank/DDBJ whole genome shotgun (WGS) entry which is preliminary data.</text>
</comment>
<proteinExistence type="predicted"/>
<evidence type="ECO:0008006" key="4">
    <source>
        <dbReference type="Google" id="ProtNLM"/>
    </source>
</evidence>
<keyword evidence="1" id="KW-0732">Signal</keyword>
<reference evidence="2 3" key="1">
    <citation type="submission" date="2021-05" db="EMBL/GenBank/DDBJ databases">
        <title>A Polyphasic approach of four new species of the genus Ohtaekwangia: Ohtaekwangia histidinii sp. nov., Ohtaekwangia cretensis sp. nov., Ohtaekwangia indiensis sp. nov., Ohtaekwangia reichenbachii sp. nov. from diverse environment.</title>
        <authorList>
            <person name="Octaviana S."/>
        </authorList>
    </citation>
    <scope>NUCLEOTIDE SEQUENCE [LARGE SCALE GENOMIC DNA]</scope>
    <source>
        <strain evidence="2 3">PWU37</strain>
    </source>
</reference>
<dbReference type="AlphaFoldDB" id="A0AAP2D7R5"/>
<gene>
    <name evidence="2" type="ORF">KK078_10555</name>
</gene>
<feature type="chain" id="PRO_5042891704" description="Lipopolysaccharide-assembly" evidence="1">
    <location>
        <begin position="24"/>
        <end position="172"/>
    </location>
</feature>
<accession>A0AAP2D7R5</accession>
<dbReference type="EMBL" id="JAHESC010000012">
    <property type="protein sequence ID" value="MBT1687001.1"/>
    <property type="molecule type" value="Genomic_DNA"/>
</dbReference>
<dbReference type="Pfam" id="PF04390">
    <property type="entry name" value="LptE"/>
    <property type="match status" value="1"/>
</dbReference>
<sequence>MQVTAIALVASLAVVLQSCGVYSFNGSATQAKTISMSEFYNNADLGPANMGQTFTNDLKNYLIQNSNLSVVQDNGELQMDGEITDFRLTPIAPVATGDQGQFSNASSTRLTITIKVTYVNTLDETMSFKDKSFSFYQDFTNDQNFTDIEERLTKDIFARLVNDIYNASVANW</sequence>
<evidence type="ECO:0000313" key="2">
    <source>
        <dbReference type="EMBL" id="MBT1687001.1"/>
    </source>
</evidence>